<evidence type="ECO:0000259" key="2">
    <source>
        <dbReference type="PROSITE" id="PS50846"/>
    </source>
</evidence>
<dbReference type="InterPro" id="IPR036163">
    <property type="entry name" value="HMA_dom_sf"/>
</dbReference>
<dbReference type="PANTHER" id="PTHR22814:SF336">
    <property type="entry name" value="HEAVY METAL-ASSOCIATED ISOPRENYLATED PLANT PROTEIN 23"/>
    <property type="match status" value="1"/>
</dbReference>
<dbReference type="Pfam" id="PF00403">
    <property type="entry name" value="HMA"/>
    <property type="match status" value="1"/>
</dbReference>
<evidence type="ECO:0000256" key="1">
    <source>
        <dbReference type="ARBA" id="ARBA00022723"/>
    </source>
</evidence>
<dbReference type="CDD" id="cd00371">
    <property type="entry name" value="HMA"/>
    <property type="match status" value="1"/>
</dbReference>
<dbReference type="SUPFAM" id="SSF55008">
    <property type="entry name" value="HMA, heavy metal-associated domain"/>
    <property type="match status" value="1"/>
</dbReference>
<dbReference type="Gene3D" id="3.30.70.100">
    <property type="match status" value="1"/>
</dbReference>
<dbReference type="InterPro" id="IPR006121">
    <property type="entry name" value="HMA_dom"/>
</dbReference>
<reference evidence="3" key="1">
    <citation type="submission" date="2024-02" db="EMBL/GenBank/DDBJ databases">
        <authorList>
            <consortium name="ELIXIR-Norway"/>
            <consortium name="Elixir Norway"/>
        </authorList>
    </citation>
    <scope>NUCLEOTIDE SEQUENCE</scope>
</reference>
<dbReference type="Proteomes" id="UP001497512">
    <property type="component" value="Chromosome 16"/>
</dbReference>
<name>A0ABP0TYT1_9BRYO</name>
<protein>
    <recommendedName>
        <fullName evidence="2">HMA domain-containing protein</fullName>
    </recommendedName>
</protein>
<keyword evidence="4" id="KW-1185">Reference proteome</keyword>
<feature type="domain" description="HMA" evidence="2">
    <location>
        <begin position="54"/>
        <end position="117"/>
    </location>
</feature>
<evidence type="ECO:0000313" key="3">
    <source>
        <dbReference type="EMBL" id="CAK9207973.1"/>
    </source>
</evidence>
<dbReference type="EMBL" id="OZ019908">
    <property type="protein sequence ID" value="CAK9207973.1"/>
    <property type="molecule type" value="Genomic_DNA"/>
</dbReference>
<evidence type="ECO:0000313" key="4">
    <source>
        <dbReference type="Proteomes" id="UP001497512"/>
    </source>
</evidence>
<keyword evidence="1" id="KW-0479">Metal-binding</keyword>
<dbReference type="PROSITE" id="PS50846">
    <property type="entry name" value="HMA_2"/>
    <property type="match status" value="1"/>
</dbReference>
<gene>
    <name evidence="3" type="ORF">CSSPTR1EN2_LOCUS9074</name>
</gene>
<accession>A0ABP0TYT1</accession>
<organism evidence="3 4">
    <name type="scientific">Sphagnum troendelagicum</name>
    <dbReference type="NCBI Taxonomy" id="128251"/>
    <lineage>
        <taxon>Eukaryota</taxon>
        <taxon>Viridiplantae</taxon>
        <taxon>Streptophyta</taxon>
        <taxon>Embryophyta</taxon>
        <taxon>Bryophyta</taxon>
        <taxon>Sphagnophytina</taxon>
        <taxon>Sphagnopsida</taxon>
        <taxon>Sphagnales</taxon>
        <taxon>Sphagnaceae</taxon>
        <taxon>Sphagnum</taxon>
    </lineage>
</organism>
<sequence>MAGYYYYDPMPPYIDYGQYYRPVPPYGFVAAPVVDAEKPKKPAEEKPKENEKKPKIIEMDVLLCCENCVYKIKKALHEMDGVDSVNCDPGAMKVIVTGDAKPESVLKKVQKVRKDAKLVTKKK</sequence>
<dbReference type="PANTHER" id="PTHR22814">
    <property type="entry name" value="COPPER TRANSPORT PROTEIN ATOX1-RELATED"/>
    <property type="match status" value="1"/>
</dbReference>
<proteinExistence type="predicted"/>